<feature type="transmembrane region" description="Helical" evidence="7">
    <location>
        <begin position="38"/>
        <end position="56"/>
    </location>
</feature>
<feature type="transmembrane region" description="Helical" evidence="7">
    <location>
        <begin position="68"/>
        <end position="86"/>
    </location>
</feature>
<proteinExistence type="predicted"/>
<evidence type="ECO:0000256" key="4">
    <source>
        <dbReference type="ARBA" id="ARBA00022692"/>
    </source>
</evidence>
<dbReference type="InterPro" id="IPR011701">
    <property type="entry name" value="MFS"/>
</dbReference>
<feature type="transmembrane region" description="Helical" evidence="7">
    <location>
        <begin position="193"/>
        <end position="210"/>
    </location>
</feature>
<dbReference type="InterPro" id="IPR036259">
    <property type="entry name" value="MFS_trans_sf"/>
</dbReference>
<name>A0ABW4B534_9LACO</name>
<accession>A0ABW4B534</accession>
<protein>
    <submittedName>
        <fullName evidence="9">MFS transporter</fullName>
    </submittedName>
</protein>
<comment type="subcellular location">
    <subcellularLocation>
        <location evidence="1">Cell membrane</location>
        <topology evidence="1">Multi-pass membrane protein</topology>
    </subcellularLocation>
</comment>
<evidence type="ECO:0000256" key="3">
    <source>
        <dbReference type="ARBA" id="ARBA00022475"/>
    </source>
</evidence>
<dbReference type="EMBL" id="JBHTMO010000001">
    <property type="protein sequence ID" value="MFD1392114.1"/>
    <property type="molecule type" value="Genomic_DNA"/>
</dbReference>
<gene>
    <name evidence="9" type="ORF">ACFQ3L_00725</name>
</gene>
<feature type="transmembrane region" description="Helical" evidence="7">
    <location>
        <begin position="230"/>
        <end position="248"/>
    </location>
</feature>
<evidence type="ECO:0000256" key="1">
    <source>
        <dbReference type="ARBA" id="ARBA00004651"/>
    </source>
</evidence>
<evidence type="ECO:0000256" key="6">
    <source>
        <dbReference type="ARBA" id="ARBA00023136"/>
    </source>
</evidence>
<feature type="transmembrane region" description="Helical" evidence="7">
    <location>
        <begin position="255"/>
        <end position="274"/>
    </location>
</feature>
<keyword evidence="5 7" id="KW-1133">Transmembrane helix</keyword>
<feature type="transmembrane region" description="Helical" evidence="7">
    <location>
        <begin position="125"/>
        <end position="148"/>
    </location>
</feature>
<keyword evidence="2" id="KW-0813">Transport</keyword>
<sequence>MLQITILSLSFFTIMTSAALSPALTAIAASYPGVARVWIQSLVTVPALVFMVLLPILNRLPGTRKQHVQVGLVLYLIGGLVPVLPLSFGLLILARALAGVALSLIAGPAISLITDYFHGATRRQLLGWANAVTAVGTISATLLAGWLALRNWHWAFGIYGLAVVPLVLITRFLPAKTPVEEAPQAAGRRSGALRLTFGLLILLTGIYFVIPTDLPFYIGSVLHTPNPAAAGWLLASVSGLGLVIGIGYGKLPWSLAQKLAITFASLLLGMLAMTGGSWPLTLVGLGFAGVAMGLGMPALNERIAHLSAPAARARNLTVTNALMFGSQFASPLVFAWLDGLVGGGVRAIFALAAIGAILPVVLVFLMAPRSKQSARRPG</sequence>
<reference evidence="10" key="1">
    <citation type="journal article" date="2019" name="Int. J. Syst. Evol. Microbiol.">
        <title>The Global Catalogue of Microorganisms (GCM) 10K type strain sequencing project: providing services to taxonomists for standard genome sequencing and annotation.</title>
        <authorList>
            <consortium name="The Broad Institute Genomics Platform"/>
            <consortium name="The Broad Institute Genome Sequencing Center for Infectious Disease"/>
            <person name="Wu L."/>
            <person name="Ma J."/>
        </authorList>
    </citation>
    <scope>NUCLEOTIDE SEQUENCE [LARGE SCALE GENOMIC DNA]</scope>
    <source>
        <strain evidence="10">CCM 8911</strain>
    </source>
</reference>
<dbReference type="PANTHER" id="PTHR43124:SF3">
    <property type="entry name" value="CHLORAMPHENICOL EFFLUX PUMP RV0191"/>
    <property type="match status" value="1"/>
</dbReference>
<feature type="transmembrane region" description="Helical" evidence="7">
    <location>
        <begin position="92"/>
        <end position="113"/>
    </location>
</feature>
<dbReference type="PANTHER" id="PTHR43124">
    <property type="entry name" value="PURINE EFFLUX PUMP PBUE"/>
    <property type="match status" value="1"/>
</dbReference>
<keyword evidence="10" id="KW-1185">Reference proteome</keyword>
<keyword evidence="3" id="KW-1003">Cell membrane</keyword>
<dbReference type="InterPro" id="IPR020846">
    <property type="entry name" value="MFS_dom"/>
</dbReference>
<comment type="caution">
    <text evidence="9">The sequence shown here is derived from an EMBL/GenBank/DDBJ whole genome shotgun (WGS) entry which is preliminary data.</text>
</comment>
<keyword evidence="4 7" id="KW-0812">Transmembrane</keyword>
<dbReference type="SUPFAM" id="SSF103473">
    <property type="entry name" value="MFS general substrate transporter"/>
    <property type="match status" value="1"/>
</dbReference>
<keyword evidence="6 7" id="KW-0472">Membrane</keyword>
<feature type="transmembrane region" description="Helical" evidence="7">
    <location>
        <begin position="343"/>
        <end position="367"/>
    </location>
</feature>
<dbReference type="RefSeq" id="WP_125584568.1">
    <property type="nucleotide sequence ID" value="NZ_JBHTMO010000001.1"/>
</dbReference>
<dbReference type="InterPro" id="IPR050189">
    <property type="entry name" value="MFS_Efflux_Transporters"/>
</dbReference>
<dbReference type="Proteomes" id="UP001597249">
    <property type="component" value="Unassembled WGS sequence"/>
</dbReference>
<feature type="domain" description="Major facilitator superfamily (MFS) profile" evidence="8">
    <location>
        <begin position="1"/>
        <end position="371"/>
    </location>
</feature>
<evidence type="ECO:0000313" key="9">
    <source>
        <dbReference type="EMBL" id="MFD1392114.1"/>
    </source>
</evidence>
<dbReference type="PROSITE" id="PS50850">
    <property type="entry name" value="MFS"/>
    <property type="match status" value="1"/>
</dbReference>
<dbReference type="Pfam" id="PF07690">
    <property type="entry name" value="MFS_1"/>
    <property type="match status" value="1"/>
</dbReference>
<evidence type="ECO:0000259" key="8">
    <source>
        <dbReference type="PROSITE" id="PS50850"/>
    </source>
</evidence>
<evidence type="ECO:0000256" key="7">
    <source>
        <dbReference type="SAM" id="Phobius"/>
    </source>
</evidence>
<evidence type="ECO:0000256" key="2">
    <source>
        <dbReference type="ARBA" id="ARBA00022448"/>
    </source>
</evidence>
<organism evidence="9 10">
    <name type="scientific">Lacticaseibacillus jixianensis</name>
    <dbReference type="NCBI Taxonomy" id="2486012"/>
    <lineage>
        <taxon>Bacteria</taxon>
        <taxon>Bacillati</taxon>
        <taxon>Bacillota</taxon>
        <taxon>Bacilli</taxon>
        <taxon>Lactobacillales</taxon>
        <taxon>Lactobacillaceae</taxon>
        <taxon>Lacticaseibacillus</taxon>
    </lineage>
</organism>
<evidence type="ECO:0000313" key="10">
    <source>
        <dbReference type="Proteomes" id="UP001597249"/>
    </source>
</evidence>
<dbReference type="Gene3D" id="1.20.1250.20">
    <property type="entry name" value="MFS general substrate transporter like domains"/>
    <property type="match status" value="1"/>
</dbReference>
<feature type="transmembrane region" description="Helical" evidence="7">
    <location>
        <begin position="154"/>
        <end position="173"/>
    </location>
</feature>
<evidence type="ECO:0000256" key="5">
    <source>
        <dbReference type="ARBA" id="ARBA00022989"/>
    </source>
</evidence>